<accession>A0ABY7QE20</accession>
<evidence type="ECO:0000256" key="1">
    <source>
        <dbReference type="SAM" id="SignalP"/>
    </source>
</evidence>
<evidence type="ECO:0008006" key="4">
    <source>
        <dbReference type="Google" id="ProtNLM"/>
    </source>
</evidence>
<organism evidence="2 3">
    <name type="scientific">Kitasatospora cathayae</name>
    <dbReference type="NCBI Taxonomy" id="3004092"/>
    <lineage>
        <taxon>Bacteria</taxon>
        <taxon>Bacillati</taxon>
        <taxon>Actinomycetota</taxon>
        <taxon>Actinomycetes</taxon>
        <taxon>Kitasatosporales</taxon>
        <taxon>Streptomycetaceae</taxon>
        <taxon>Kitasatospora</taxon>
    </lineage>
</organism>
<name>A0ABY7QE20_9ACTN</name>
<evidence type="ECO:0000313" key="2">
    <source>
        <dbReference type="EMBL" id="WBP90791.1"/>
    </source>
</evidence>
<proteinExistence type="predicted"/>
<feature type="chain" id="PRO_5047116185" description="Secreted protein" evidence="1">
    <location>
        <begin position="31"/>
        <end position="121"/>
    </location>
</feature>
<sequence>MLSRRTLRSAVAVLGVGAAIALSASTPAFAANEGDHWLYTPNCTADQEIQLQYVNGGWHDQQELNPTRVGGTCEFVMTDNGAVISDTWGAGSGWHYDGPGHYICVQVRDWTAGTTIYGICN</sequence>
<dbReference type="RefSeq" id="WP_270149801.1">
    <property type="nucleotide sequence ID" value="NZ_CP115450.1"/>
</dbReference>
<dbReference type="PROSITE" id="PS51318">
    <property type="entry name" value="TAT"/>
    <property type="match status" value="1"/>
</dbReference>
<gene>
    <name evidence="2" type="ORF">O1G21_36290</name>
</gene>
<feature type="signal peptide" evidence="1">
    <location>
        <begin position="1"/>
        <end position="30"/>
    </location>
</feature>
<keyword evidence="1" id="KW-0732">Signal</keyword>
<dbReference type="Proteomes" id="UP001212821">
    <property type="component" value="Chromosome"/>
</dbReference>
<dbReference type="EMBL" id="CP115450">
    <property type="protein sequence ID" value="WBP90791.1"/>
    <property type="molecule type" value="Genomic_DNA"/>
</dbReference>
<dbReference type="InterPro" id="IPR006311">
    <property type="entry name" value="TAT_signal"/>
</dbReference>
<reference evidence="3" key="1">
    <citation type="submission" date="2022-12" db="EMBL/GenBank/DDBJ databases">
        <authorList>
            <person name="Mo P."/>
        </authorList>
    </citation>
    <scope>NUCLEOTIDE SEQUENCE [LARGE SCALE GENOMIC DNA]</scope>
    <source>
        <strain evidence="3">HUAS 3-15</strain>
    </source>
</reference>
<keyword evidence="3" id="KW-1185">Reference proteome</keyword>
<evidence type="ECO:0000313" key="3">
    <source>
        <dbReference type="Proteomes" id="UP001212821"/>
    </source>
</evidence>
<protein>
    <recommendedName>
        <fullName evidence="4">Secreted protein</fullName>
    </recommendedName>
</protein>